<dbReference type="EMBL" id="PCGZ01000001">
    <property type="protein sequence ID" value="PKU92479.1"/>
    <property type="molecule type" value="Genomic_DNA"/>
</dbReference>
<reference evidence="1 2" key="1">
    <citation type="submission" date="2017-10" db="EMBL/GenBank/DDBJ databases">
        <title>Bifidobacterium genomics.</title>
        <authorList>
            <person name="Lugli G.A."/>
            <person name="Milani C."/>
            <person name="Mancabelli L."/>
        </authorList>
    </citation>
    <scope>NUCLEOTIDE SEQUENCE [LARGE SCALE GENOMIC DNA]</scope>
    <source>
        <strain evidence="1 2">1524B</strain>
    </source>
</reference>
<comment type="caution">
    <text evidence="1">The sequence shown here is derived from an EMBL/GenBank/DDBJ whole genome shotgun (WGS) entry which is preliminary data.</text>
</comment>
<dbReference type="AlphaFoldDB" id="A0A2N3QLC8"/>
<evidence type="ECO:0000313" key="2">
    <source>
        <dbReference type="Proteomes" id="UP000233730"/>
    </source>
</evidence>
<evidence type="ECO:0008006" key="3">
    <source>
        <dbReference type="Google" id="ProtNLM"/>
    </source>
</evidence>
<name>A0A2N3QLC8_9BIFI</name>
<evidence type="ECO:0000313" key="1">
    <source>
        <dbReference type="EMBL" id="PKU92479.1"/>
    </source>
</evidence>
<dbReference type="Proteomes" id="UP000233730">
    <property type="component" value="Unassembled WGS sequence"/>
</dbReference>
<organism evidence="1 2">
    <name type="scientific">Bifidobacterium pseudolongum subsp. globosum</name>
    <dbReference type="NCBI Taxonomy" id="1690"/>
    <lineage>
        <taxon>Bacteria</taxon>
        <taxon>Bacillati</taxon>
        <taxon>Actinomycetota</taxon>
        <taxon>Actinomycetes</taxon>
        <taxon>Bifidobacteriales</taxon>
        <taxon>Bifidobacteriaceae</taxon>
        <taxon>Bifidobacterium</taxon>
    </lineage>
</organism>
<gene>
    <name evidence="1" type="ORF">CQR46_0055</name>
</gene>
<proteinExistence type="predicted"/>
<sequence length="326" mass="36737">MHAAQQQRRCAFATDQSTYAAMTRRTAAGEYVSPYQGLYANRTHWQTLTECERSAYMVRALHYKKPHWVFTGFSALDVQGITHSRSSHDGAVWIADHQRNAHKHNSPRTPLRRIHLPSDVGTRIIDGIPVTAGAVTVAVSIAHLPFMHALPLVDDALRKGATVEQLEECCRQLRVLTPALRTLLHCGNPKSESGGESIARAAIRMLGFAEPQLQVEFPDLRNSGHVIRVDMLWRLPDGRMIVLEFDGVQKYLDPTMTKHRDVRILVQTQGERDESIRRSGVTTIVHCFYEDVVNLRVFDRLLRNAGVPWVGVPNELQGELRMALQA</sequence>
<protein>
    <recommendedName>
        <fullName evidence="3">CTP synthase</fullName>
    </recommendedName>
</protein>
<accession>A0A2N3QLC8</accession>